<dbReference type="AlphaFoldDB" id="A0A6J4R1S2"/>
<evidence type="ECO:0000256" key="1">
    <source>
        <dbReference type="SAM" id="MobiDB-lite"/>
    </source>
</evidence>
<gene>
    <name evidence="2" type="ORF">AVDCRST_MAG25-520</name>
</gene>
<sequence>AAVDRGDRRSRRRGGAARSRRGGAGARSKADLLWLRRRPGGVRRCLLQPRAVPALQRALVRAGQRRV</sequence>
<reference evidence="2" key="1">
    <citation type="submission" date="2020-02" db="EMBL/GenBank/DDBJ databases">
        <authorList>
            <person name="Meier V. D."/>
        </authorList>
    </citation>
    <scope>NUCLEOTIDE SEQUENCE</scope>
    <source>
        <strain evidence="2">AVDCRST_MAG25</strain>
    </source>
</reference>
<name>A0A6J4R1S2_9ACTN</name>
<feature type="region of interest" description="Disordered" evidence="1">
    <location>
        <begin position="1"/>
        <end position="29"/>
    </location>
</feature>
<feature type="non-terminal residue" evidence="2">
    <location>
        <position position="1"/>
    </location>
</feature>
<dbReference type="EMBL" id="CADCVI010000037">
    <property type="protein sequence ID" value="CAA9458800.1"/>
    <property type="molecule type" value="Genomic_DNA"/>
</dbReference>
<feature type="compositionally biased region" description="Basic residues" evidence="1">
    <location>
        <begin position="8"/>
        <end position="21"/>
    </location>
</feature>
<protein>
    <submittedName>
        <fullName evidence="2">Uncharacterized protein</fullName>
    </submittedName>
</protein>
<organism evidence="2">
    <name type="scientific">uncultured Rubrobacteraceae bacterium</name>
    <dbReference type="NCBI Taxonomy" id="349277"/>
    <lineage>
        <taxon>Bacteria</taxon>
        <taxon>Bacillati</taxon>
        <taxon>Actinomycetota</taxon>
        <taxon>Rubrobacteria</taxon>
        <taxon>Rubrobacterales</taxon>
        <taxon>Rubrobacteraceae</taxon>
        <taxon>environmental samples</taxon>
    </lineage>
</organism>
<accession>A0A6J4R1S2</accession>
<proteinExistence type="predicted"/>
<feature type="non-terminal residue" evidence="2">
    <location>
        <position position="67"/>
    </location>
</feature>
<evidence type="ECO:0000313" key="2">
    <source>
        <dbReference type="EMBL" id="CAA9458800.1"/>
    </source>
</evidence>